<keyword evidence="2" id="KW-1185">Reference proteome</keyword>
<gene>
    <name evidence="1" type="ORF">BT96DRAFT_811233</name>
</gene>
<sequence>KAKLNNANLPKDYKQAPRFDMAHPHRLQDWLEEITEIFNRVNGLSDEAKVQKVLHWCTVETKELLVDMDSVKAPNFEEFKREMCIIFADLVGDVNGSHRKLHSLVEQFKPIGMIDSQKLKIFNKLFQNEAHKFMRDPALITNSDVVKLY</sequence>
<dbReference type="EMBL" id="ML769404">
    <property type="protein sequence ID" value="KAE9406052.1"/>
    <property type="molecule type" value="Genomic_DNA"/>
</dbReference>
<dbReference type="Proteomes" id="UP000799118">
    <property type="component" value="Unassembled WGS sequence"/>
</dbReference>
<protein>
    <submittedName>
        <fullName evidence="1">Uncharacterized protein</fullName>
    </submittedName>
</protein>
<name>A0A6A4I2L5_9AGAR</name>
<accession>A0A6A4I2L5</accession>
<dbReference type="OrthoDB" id="2962718at2759"/>
<evidence type="ECO:0000313" key="2">
    <source>
        <dbReference type="Proteomes" id="UP000799118"/>
    </source>
</evidence>
<feature type="non-terminal residue" evidence="1">
    <location>
        <position position="1"/>
    </location>
</feature>
<proteinExistence type="predicted"/>
<evidence type="ECO:0000313" key="1">
    <source>
        <dbReference type="EMBL" id="KAE9406052.1"/>
    </source>
</evidence>
<organism evidence="1 2">
    <name type="scientific">Gymnopus androsaceus JB14</name>
    <dbReference type="NCBI Taxonomy" id="1447944"/>
    <lineage>
        <taxon>Eukaryota</taxon>
        <taxon>Fungi</taxon>
        <taxon>Dikarya</taxon>
        <taxon>Basidiomycota</taxon>
        <taxon>Agaricomycotina</taxon>
        <taxon>Agaricomycetes</taxon>
        <taxon>Agaricomycetidae</taxon>
        <taxon>Agaricales</taxon>
        <taxon>Marasmiineae</taxon>
        <taxon>Omphalotaceae</taxon>
        <taxon>Gymnopus</taxon>
    </lineage>
</organism>
<reference evidence="1" key="1">
    <citation type="journal article" date="2019" name="Environ. Microbiol.">
        <title>Fungal ecological strategies reflected in gene transcription - a case study of two litter decomposers.</title>
        <authorList>
            <person name="Barbi F."/>
            <person name="Kohler A."/>
            <person name="Barry K."/>
            <person name="Baskaran P."/>
            <person name="Daum C."/>
            <person name="Fauchery L."/>
            <person name="Ihrmark K."/>
            <person name="Kuo A."/>
            <person name="LaButti K."/>
            <person name="Lipzen A."/>
            <person name="Morin E."/>
            <person name="Grigoriev I.V."/>
            <person name="Henrissat B."/>
            <person name="Lindahl B."/>
            <person name="Martin F."/>
        </authorList>
    </citation>
    <scope>NUCLEOTIDE SEQUENCE</scope>
    <source>
        <strain evidence="1">JB14</strain>
    </source>
</reference>
<dbReference type="AlphaFoldDB" id="A0A6A4I2L5"/>